<dbReference type="AlphaFoldDB" id="A0A8T1HE12"/>
<evidence type="ECO:0000313" key="1">
    <source>
        <dbReference type="EMBL" id="KAG2908375.1"/>
    </source>
</evidence>
<name>A0A8T1HE12_9STRA</name>
<accession>A0A8T1HE12</accession>
<dbReference type="Proteomes" id="UP000736787">
    <property type="component" value="Unassembled WGS sequence"/>
</dbReference>
<protein>
    <submittedName>
        <fullName evidence="4">Uncharacterized protein</fullName>
    </submittedName>
</protein>
<evidence type="ECO:0000313" key="5">
    <source>
        <dbReference type="Proteomes" id="UP000760860"/>
    </source>
</evidence>
<dbReference type="Proteomes" id="UP000697107">
    <property type="component" value="Unassembled WGS sequence"/>
</dbReference>
<proteinExistence type="predicted"/>
<evidence type="ECO:0000313" key="2">
    <source>
        <dbReference type="EMBL" id="KAG2919657.1"/>
    </source>
</evidence>
<evidence type="ECO:0000313" key="3">
    <source>
        <dbReference type="EMBL" id="KAG2974707.1"/>
    </source>
</evidence>
<organism evidence="4 5">
    <name type="scientific">Phytophthora cactorum</name>
    <dbReference type="NCBI Taxonomy" id="29920"/>
    <lineage>
        <taxon>Eukaryota</taxon>
        <taxon>Sar</taxon>
        <taxon>Stramenopiles</taxon>
        <taxon>Oomycota</taxon>
        <taxon>Peronosporomycetes</taxon>
        <taxon>Peronosporales</taxon>
        <taxon>Peronosporaceae</taxon>
        <taxon>Phytophthora</taxon>
    </lineage>
</organism>
<sequence>MRNRFAIVFSDSCHLTQILGRNSCISQEVELRCMIREVAEVTRTHPLADDFPNAKWVSRWVSNHPTISVRHPQLLDVKRASAPTPDAVMNYYNNLKTLLEKFDLLDKPKRLWNCDETGVCPQRRGRERVICPKAMRANVRRSDDRENVSIVACVSASGKRMLRMYSFMGKH</sequence>
<dbReference type="EMBL" id="RCMI01000489">
    <property type="protein sequence ID" value="KAG2908375.1"/>
    <property type="molecule type" value="Genomic_DNA"/>
</dbReference>
<evidence type="ECO:0000313" key="4">
    <source>
        <dbReference type="EMBL" id="KAG3210500.1"/>
    </source>
</evidence>
<gene>
    <name evidence="1" type="ORF">PC115_g13590</name>
    <name evidence="2" type="ORF">PC117_g16710</name>
    <name evidence="3" type="ORF">PC118_g14374</name>
    <name evidence="4" type="ORF">PC129_g18504</name>
</gene>
<dbReference type="EMBL" id="RCMK01000602">
    <property type="protein sequence ID" value="KAG2919657.1"/>
    <property type="molecule type" value="Genomic_DNA"/>
</dbReference>
<reference evidence="4" key="1">
    <citation type="submission" date="2018-05" db="EMBL/GenBank/DDBJ databases">
        <title>Effector identification in a new, highly contiguous assembly of the strawberry crown rot pathogen Phytophthora cactorum.</title>
        <authorList>
            <person name="Armitage A.D."/>
            <person name="Nellist C.F."/>
            <person name="Bates H."/>
            <person name="Vickerstaff R.J."/>
            <person name="Harrison R.J."/>
        </authorList>
    </citation>
    <scope>NUCLEOTIDE SEQUENCE</scope>
    <source>
        <strain evidence="1">4032</strain>
        <strain evidence="2">4040</strain>
        <strain evidence="3">P415</strain>
        <strain evidence="4">P421</strain>
    </source>
</reference>
<dbReference type="EMBL" id="RCMV01001085">
    <property type="protein sequence ID" value="KAG3210500.1"/>
    <property type="molecule type" value="Genomic_DNA"/>
</dbReference>
<dbReference type="Proteomes" id="UP000760860">
    <property type="component" value="Unassembled WGS sequence"/>
</dbReference>
<dbReference type="Proteomes" id="UP000774804">
    <property type="component" value="Unassembled WGS sequence"/>
</dbReference>
<dbReference type="VEuPathDB" id="FungiDB:PC110_g17288"/>
<dbReference type="EMBL" id="RCML01000521">
    <property type="protein sequence ID" value="KAG2974707.1"/>
    <property type="molecule type" value="Genomic_DNA"/>
</dbReference>
<comment type="caution">
    <text evidence="4">The sequence shown here is derived from an EMBL/GenBank/DDBJ whole genome shotgun (WGS) entry which is preliminary data.</text>
</comment>